<dbReference type="OrthoDB" id="4762426at2"/>
<dbReference type="Gene3D" id="1.10.260.40">
    <property type="entry name" value="lambda repressor-like DNA-binding domains"/>
    <property type="match status" value="1"/>
</dbReference>
<protein>
    <submittedName>
        <fullName evidence="2">DNA-binding transcriptional regulator, XRE-family HTH domain</fullName>
    </submittedName>
</protein>
<organism evidence="2 3">
    <name type="scientific">Flavobacterium chilense</name>
    <dbReference type="NCBI Taxonomy" id="946677"/>
    <lineage>
        <taxon>Bacteria</taxon>
        <taxon>Pseudomonadati</taxon>
        <taxon>Bacteroidota</taxon>
        <taxon>Flavobacteriia</taxon>
        <taxon>Flavobacteriales</taxon>
        <taxon>Flavobacteriaceae</taxon>
        <taxon>Flavobacterium</taxon>
    </lineage>
</organism>
<evidence type="ECO:0000313" key="2">
    <source>
        <dbReference type="EMBL" id="SHL81395.1"/>
    </source>
</evidence>
<dbReference type="Pfam" id="PF01381">
    <property type="entry name" value="HTH_3"/>
    <property type="match status" value="1"/>
</dbReference>
<evidence type="ECO:0000313" key="3">
    <source>
        <dbReference type="Proteomes" id="UP000184028"/>
    </source>
</evidence>
<reference evidence="3" key="1">
    <citation type="submission" date="2016-11" db="EMBL/GenBank/DDBJ databases">
        <authorList>
            <person name="Varghese N."/>
            <person name="Submissions S."/>
        </authorList>
    </citation>
    <scope>NUCLEOTIDE SEQUENCE [LARGE SCALE GENOMIC DNA]</scope>
    <source>
        <strain evidence="3">DSM 24724</strain>
    </source>
</reference>
<sequence>MDKKDVNLKQIRESQRLTQSEFGEILGVSRSTITKIEAGEVKLSKKMILKLQNSFPKEMGLPYEKSGLIGNENESDILITIIATNLGRIDQVKDLIKAMCINTDYTYDEDKFLQQFLRTSDRLNLNENNILFSKSIKYEYRFLIDFLNITKECLFSIYEDLYNFTSVKYHYSK</sequence>
<dbReference type="SUPFAM" id="SSF47413">
    <property type="entry name" value="lambda repressor-like DNA-binding domains"/>
    <property type="match status" value="1"/>
</dbReference>
<dbReference type="AlphaFoldDB" id="A0A1M7DPK2"/>
<dbReference type="Proteomes" id="UP000184028">
    <property type="component" value="Unassembled WGS sequence"/>
</dbReference>
<feature type="domain" description="HTH cro/C1-type" evidence="1">
    <location>
        <begin position="8"/>
        <end position="51"/>
    </location>
</feature>
<dbReference type="InterPro" id="IPR001387">
    <property type="entry name" value="Cro/C1-type_HTH"/>
</dbReference>
<dbReference type="RefSeq" id="WP_068842103.1">
    <property type="nucleotide sequence ID" value="NZ_FRBT01000002.1"/>
</dbReference>
<dbReference type="SMART" id="SM00530">
    <property type="entry name" value="HTH_XRE"/>
    <property type="match status" value="1"/>
</dbReference>
<keyword evidence="3" id="KW-1185">Reference proteome</keyword>
<keyword evidence="2" id="KW-0238">DNA-binding</keyword>
<evidence type="ECO:0000259" key="1">
    <source>
        <dbReference type="PROSITE" id="PS50943"/>
    </source>
</evidence>
<proteinExistence type="predicted"/>
<dbReference type="InterPro" id="IPR010982">
    <property type="entry name" value="Lambda_DNA-bd_dom_sf"/>
</dbReference>
<dbReference type="CDD" id="cd00093">
    <property type="entry name" value="HTH_XRE"/>
    <property type="match status" value="1"/>
</dbReference>
<dbReference type="EMBL" id="FRBT01000002">
    <property type="protein sequence ID" value="SHL81395.1"/>
    <property type="molecule type" value="Genomic_DNA"/>
</dbReference>
<dbReference type="PROSITE" id="PS50943">
    <property type="entry name" value="HTH_CROC1"/>
    <property type="match status" value="1"/>
</dbReference>
<accession>A0A1M7DPK2</accession>
<name>A0A1M7DPK2_9FLAO</name>
<gene>
    <name evidence="2" type="ORF">SAMN05444484_102666</name>
</gene>
<dbReference type="STRING" id="946677.SAMN05444484_102666"/>
<dbReference type="GO" id="GO:0003677">
    <property type="term" value="F:DNA binding"/>
    <property type="evidence" value="ECO:0007669"/>
    <property type="project" value="UniProtKB-KW"/>
</dbReference>